<gene>
    <name evidence="2" type="ORF">HYG82_17870</name>
</gene>
<feature type="transmembrane region" description="Helical" evidence="1">
    <location>
        <begin position="93"/>
        <end position="112"/>
    </location>
</feature>
<accession>A0A7D5KSQ6</accession>
<evidence type="ECO:0000256" key="1">
    <source>
        <dbReference type="SAM" id="Phobius"/>
    </source>
</evidence>
<feature type="transmembrane region" description="Helical" evidence="1">
    <location>
        <begin position="39"/>
        <end position="59"/>
    </location>
</feature>
<keyword evidence="1" id="KW-1133">Transmembrane helix</keyword>
<evidence type="ECO:0000313" key="3">
    <source>
        <dbReference type="Proteomes" id="UP000509241"/>
    </source>
</evidence>
<name>A0A7D5KSQ6_9EURY</name>
<dbReference type="EMBL" id="CP058601">
    <property type="protein sequence ID" value="QLG50577.1"/>
    <property type="molecule type" value="Genomic_DNA"/>
</dbReference>
<protein>
    <submittedName>
        <fullName evidence="2">Uncharacterized protein</fullName>
    </submittedName>
</protein>
<evidence type="ECO:0000313" key="2">
    <source>
        <dbReference type="EMBL" id="QLG50577.1"/>
    </source>
</evidence>
<keyword evidence="3" id="KW-1185">Reference proteome</keyword>
<proteinExistence type="predicted"/>
<reference evidence="2 3" key="1">
    <citation type="submission" date="2020-07" db="EMBL/GenBank/DDBJ databases">
        <authorList>
            <person name="Cui H."/>
        </authorList>
    </citation>
    <scope>NUCLEOTIDE SEQUENCE [LARGE SCALE GENOMIC DNA]</scope>
    <source>
        <strain evidence="2 3">YPL8</strain>
    </source>
</reference>
<dbReference type="RefSeq" id="WP_179263215.1">
    <property type="nucleotide sequence ID" value="NZ_CP058601.1"/>
</dbReference>
<sequence length="132" mass="14191">MIDREGRIVFGSFLLFVLVQAVSIVVERQFGFARYGRPLPSLFLFAGVAVALPQLYLVFFEDGSSPTPRSRLRFAAIATAAFAAAFADGTGGTHFPLTAAVGAGAILGLLCYETLEEFRSSGADFAFELDDR</sequence>
<dbReference type="AlphaFoldDB" id="A0A7D5KSQ6"/>
<dbReference type="OrthoDB" id="201480at2157"/>
<dbReference type="KEGG" id="haly:HYG82_17870"/>
<dbReference type="Proteomes" id="UP000509241">
    <property type="component" value="Chromosome"/>
</dbReference>
<keyword evidence="1" id="KW-0812">Transmembrane</keyword>
<keyword evidence="1" id="KW-0472">Membrane</keyword>
<dbReference type="GeneID" id="56035199"/>
<organism evidence="2 3">
    <name type="scientific">Natrinema halophilum</name>
    <dbReference type="NCBI Taxonomy" id="1699371"/>
    <lineage>
        <taxon>Archaea</taxon>
        <taxon>Methanobacteriati</taxon>
        <taxon>Methanobacteriota</taxon>
        <taxon>Stenosarchaea group</taxon>
        <taxon>Halobacteria</taxon>
        <taxon>Halobacteriales</taxon>
        <taxon>Natrialbaceae</taxon>
        <taxon>Natrinema</taxon>
    </lineage>
</organism>
<feature type="transmembrane region" description="Helical" evidence="1">
    <location>
        <begin position="71"/>
        <end position="87"/>
    </location>
</feature>